<evidence type="ECO:0000313" key="1">
    <source>
        <dbReference type="EMBL" id="KAJ1167278.1"/>
    </source>
</evidence>
<protein>
    <submittedName>
        <fullName evidence="1">Uncharacterized protein</fullName>
    </submittedName>
</protein>
<evidence type="ECO:0000313" key="2">
    <source>
        <dbReference type="Proteomes" id="UP001066276"/>
    </source>
</evidence>
<dbReference type="Proteomes" id="UP001066276">
    <property type="component" value="Chromosome 4_2"/>
</dbReference>
<gene>
    <name evidence="1" type="ORF">NDU88_007670</name>
</gene>
<proteinExistence type="predicted"/>
<accession>A0AAV7ST20</accession>
<dbReference type="EMBL" id="JANPWB010000008">
    <property type="protein sequence ID" value="KAJ1167278.1"/>
    <property type="molecule type" value="Genomic_DNA"/>
</dbReference>
<dbReference type="AlphaFoldDB" id="A0AAV7ST20"/>
<sequence>MAMRRRTDVHYVYVGRDWLHMPDPTRIMLKQGRAVKGKIKRGRQDIFFSGRRLANTSRGQQGCAVKGKIRGRQMSLLVCGFLFQVSHNTLD</sequence>
<reference evidence="1" key="1">
    <citation type="journal article" date="2022" name="bioRxiv">
        <title>Sequencing and chromosome-scale assembly of the giantPleurodeles waltlgenome.</title>
        <authorList>
            <person name="Brown T."/>
            <person name="Elewa A."/>
            <person name="Iarovenko S."/>
            <person name="Subramanian E."/>
            <person name="Araus A.J."/>
            <person name="Petzold A."/>
            <person name="Susuki M."/>
            <person name="Suzuki K.-i.T."/>
            <person name="Hayashi T."/>
            <person name="Toyoda A."/>
            <person name="Oliveira C."/>
            <person name="Osipova E."/>
            <person name="Leigh N.D."/>
            <person name="Simon A."/>
            <person name="Yun M.H."/>
        </authorList>
    </citation>
    <scope>NUCLEOTIDE SEQUENCE</scope>
    <source>
        <strain evidence="1">20211129_DDA</strain>
        <tissue evidence="1">Liver</tissue>
    </source>
</reference>
<name>A0AAV7ST20_PLEWA</name>
<comment type="caution">
    <text evidence="1">The sequence shown here is derived from an EMBL/GenBank/DDBJ whole genome shotgun (WGS) entry which is preliminary data.</text>
</comment>
<organism evidence="1 2">
    <name type="scientific">Pleurodeles waltl</name>
    <name type="common">Iberian ribbed newt</name>
    <dbReference type="NCBI Taxonomy" id="8319"/>
    <lineage>
        <taxon>Eukaryota</taxon>
        <taxon>Metazoa</taxon>
        <taxon>Chordata</taxon>
        <taxon>Craniata</taxon>
        <taxon>Vertebrata</taxon>
        <taxon>Euteleostomi</taxon>
        <taxon>Amphibia</taxon>
        <taxon>Batrachia</taxon>
        <taxon>Caudata</taxon>
        <taxon>Salamandroidea</taxon>
        <taxon>Salamandridae</taxon>
        <taxon>Pleurodelinae</taxon>
        <taxon>Pleurodeles</taxon>
    </lineage>
</organism>
<keyword evidence="2" id="KW-1185">Reference proteome</keyword>